<protein>
    <submittedName>
        <fullName evidence="4">Type II secretion system protein</fullName>
    </submittedName>
</protein>
<dbReference type="OrthoDB" id="2454081at2"/>
<comment type="caution">
    <text evidence="4">The sequence shown here is derived from an EMBL/GenBank/DDBJ whole genome shotgun (WGS) entry which is preliminary data.</text>
</comment>
<keyword evidence="3" id="KW-0812">Transmembrane</keyword>
<dbReference type="GO" id="GO:0009986">
    <property type="term" value="C:cell surface"/>
    <property type="evidence" value="ECO:0007669"/>
    <property type="project" value="UniProtKB-SubCell"/>
</dbReference>
<dbReference type="EMBL" id="QYTU02000014">
    <property type="protein sequence ID" value="RWR11854.1"/>
    <property type="molecule type" value="Genomic_DNA"/>
</dbReference>
<dbReference type="Pfam" id="PF07963">
    <property type="entry name" value="N_methyl"/>
    <property type="match status" value="1"/>
</dbReference>
<evidence type="ECO:0000256" key="3">
    <source>
        <dbReference type="SAM" id="Phobius"/>
    </source>
</evidence>
<dbReference type="PROSITE" id="PS00409">
    <property type="entry name" value="PROKAR_NTER_METHYL"/>
    <property type="match status" value="1"/>
</dbReference>
<gene>
    <name evidence="4" type="ORF">D4N35_007910</name>
</gene>
<accession>A0A443IUT0</accession>
<dbReference type="RefSeq" id="WP_120072334.1">
    <property type="nucleotide sequence ID" value="NZ_CP126113.1"/>
</dbReference>
<evidence type="ECO:0000256" key="1">
    <source>
        <dbReference type="ARBA" id="ARBA00004241"/>
    </source>
</evidence>
<keyword evidence="2" id="KW-0178">Competence</keyword>
<evidence type="ECO:0000313" key="4">
    <source>
        <dbReference type="EMBL" id="RWR11854.1"/>
    </source>
</evidence>
<dbReference type="Proteomes" id="UP000273811">
    <property type="component" value="Unassembled WGS sequence"/>
</dbReference>
<sequence length="148" mass="15924">MKKLLTRFKKDQRGLTLVELLAVVVILAIVAAIAFVMIGKVIENSKKDAVVADAQQMIAAAKLYEANVDEVGTTGVTAKALSDEGFLGALTDPWTKDAYGETALSGFKVTKDDSNVYRVTLTGNAKCNINNQTEADLNKDGRKVCNKD</sequence>
<evidence type="ECO:0000256" key="2">
    <source>
        <dbReference type="ARBA" id="ARBA00023287"/>
    </source>
</evidence>
<dbReference type="InterPro" id="IPR012902">
    <property type="entry name" value="N_methyl_site"/>
</dbReference>
<dbReference type="NCBIfam" id="TIGR02532">
    <property type="entry name" value="IV_pilin_GFxxxE"/>
    <property type="match status" value="1"/>
</dbReference>
<dbReference type="Gene3D" id="3.30.700.10">
    <property type="entry name" value="Glycoprotein, Type 4 Pilin"/>
    <property type="match status" value="1"/>
</dbReference>
<dbReference type="GO" id="GO:0030420">
    <property type="term" value="P:establishment of competence for transformation"/>
    <property type="evidence" value="ECO:0007669"/>
    <property type="project" value="UniProtKB-KW"/>
</dbReference>
<proteinExistence type="predicted"/>
<dbReference type="AlphaFoldDB" id="A0A443IUT0"/>
<dbReference type="InterPro" id="IPR045584">
    <property type="entry name" value="Pilin-like"/>
</dbReference>
<feature type="transmembrane region" description="Helical" evidence="3">
    <location>
        <begin position="20"/>
        <end position="38"/>
    </location>
</feature>
<name>A0A443IUT0_9BACI</name>
<reference evidence="4" key="1">
    <citation type="submission" date="2018-12" db="EMBL/GenBank/DDBJ databases">
        <authorList>
            <person name="Sun L."/>
            <person name="Chen Z."/>
        </authorList>
    </citation>
    <scope>NUCLEOTIDE SEQUENCE [LARGE SCALE GENOMIC DNA]</scope>
    <source>
        <strain evidence="4">DSM 16012</strain>
    </source>
</reference>
<keyword evidence="3" id="KW-1133">Transmembrane helix</keyword>
<evidence type="ECO:0000313" key="5">
    <source>
        <dbReference type="Proteomes" id="UP000273811"/>
    </source>
</evidence>
<keyword evidence="3" id="KW-0472">Membrane</keyword>
<dbReference type="SUPFAM" id="SSF54523">
    <property type="entry name" value="Pili subunits"/>
    <property type="match status" value="1"/>
</dbReference>
<keyword evidence="5" id="KW-1185">Reference proteome</keyword>
<organism evidence="4 5">
    <name type="scientific">Siminovitchia fortis</name>
    <dbReference type="NCBI Taxonomy" id="254758"/>
    <lineage>
        <taxon>Bacteria</taxon>
        <taxon>Bacillati</taxon>
        <taxon>Bacillota</taxon>
        <taxon>Bacilli</taxon>
        <taxon>Bacillales</taxon>
        <taxon>Bacillaceae</taxon>
        <taxon>Siminovitchia</taxon>
    </lineage>
</organism>
<comment type="subcellular location">
    <subcellularLocation>
        <location evidence="1">Cell surface</location>
    </subcellularLocation>
</comment>